<name>A0ABV0FT52_9GAMM</name>
<dbReference type="Proteomes" id="UP001477278">
    <property type="component" value="Unassembled WGS sequence"/>
</dbReference>
<protein>
    <submittedName>
        <fullName evidence="1">Uncharacterized protein</fullName>
    </submittedName>
</protein>
<sequence>MDAATWGLVGTLIGASASILTTVLTNFTSLNIWKNTKRQEREERARAFQRETLLELQVQMRDYVRSNFLVFQYDMKVYNETGEWLGKNIPADLDNKLLDLNSTTSLLIQRVSNDDLRLKLEELKEAVTKLMLSETQIIHERFNSKISVPYENLQKDIGKILRDLY</sequence>
<accession>A0ABV0FT52</accession>
<comment type="caution">
    <text evidence="1">The sequence shown here is derived from an EMBL/GenBank/DDBJ whole genome shotgun (WGS) entry which is preliminary data.</text>
</comment>
<evidence type="ECO:0000313" key="1">
    <source>
        <dbReference type="EMBL" id="MEO3684023.1"/>
    </source>
</evidence>
<organism evidence="1 2">
    <name type="scientific">Shewanella vesiculosa</name>
    <dbReference type="NCBI Taxonomy" id="518738"/>
    <lineage>
        <taxon>Bacteria</taxon>
        <taxon>Pseudomonadati</taxon>
        <taxon>Pseudomonadota</taxon>
        <taxon>Gammaproteobacteria</taxon>
        <taxon>Alteromonadales</taxon>
        <taxon>Shewanellaceae</taxon>
        <taxon>Shewanella</taxon>
    </lineage>
</organism>
<dbReference type="RefSeq" id="WP_347690720.1">
    <property type="nucleotide sequence ID" value="NZ_JBDPZN010000008.1"/>
</dbReference>
<keyword evidence="2" id="KW-1185">Reference proteome</keyword>
<dbReference type="EMBL" id="JBDPZN010000008">
    <property type="protein sequence ID" value="MEO3684023.1"/>
    <property type="molecule type" value="Genomic_DNA"/>
</dbReference>
<gene>
    <name evidence="1" type="ORF">ABHN84_17255</name>
</gene>
<reference evidence="1 2" key="1">
    <citation type="submission" date="2024-05" db="EMBL/GenBank/DDBJ databases">
        <title>Genome sequencing of Marine Estuary Bacteria, Shewanella vesiculosa and S. baltica, and Pseudomonas syringae.</title>
        <authorList>
            <person name="Gurung A."/>
            <person name="Maclea K.S."/>
        </authorList>
    </citation>
    <scope>NUCLEOTIDE SEQUENCE [LARGE SCALE GENOMIC DNA]</scope>
    <source>
        <strain evidence="1 2">1A</strain>
    </source>
</reference>
<evidence type="ECO:0000313" key="2">
    <source>
        <dbReference type="Proteomes" id="UP001477278"/>
    </source>
</evidence>
<proteinExistence type="predicted"/>